<feature type="region of interest" description="Disordered" evidence="1">
    <location>
        <begin position="32"/>
        <end position="62"/>
    </location>
</feature>
<evidence type="ECO:0000256" key="1">
    <source>
        <dbReference type="SAM" id="MobiDB-lite"/>
    </source>
</evidence>
<reference evidence="4" key="1">
    <citation type="submission" date="2022-08" db="EMBL/GenBank/DDBJ databases">
        <title>The genomic sequence of strain Paenibacillus sp. SCIV0701.</title>
        <authorList>
            <person name="Zhao H."/>
        </authorList>
    </citation>
    <scope>NUCLEOTIDE SEQUENCE</scope>
    <source>
        <strain evidence="4">SCIV0701</strain>
    </source>
</reference>
<gene>
    <name evidence="4" type="ORF">NQZ67_01715</name>
</gene>
<evidence type="ECO:0000313" key="4">
    <source>
        <dbReference type="EMBL" id="MCR2802588.1"/>
    </source>
</evidence>
<comment type="caution">
    <text evidence="4">The sequence shown here is derived from an EMBL/GenBank/DDBJ whole genome shotgun (WGS) entry which is preliminary data.</text>
</comment>
<dbReference type="EMBL" id="JANIPJ010000001">
    <property type="protein sequence ID" value="MCR2802588.1"/>
    <property type="molecule type" value="Genomic_DNA"/>
</dbReference>
<dbReference type="PROSITE" id="PS51257">
    <property type="entry name" value="PROKAR_LIPOPROTEIN"/>
    <property type="match status" value="1"/>
</dbReference>
<dbReference type="AlphaFoldDB" id="A0A9X2MIU6"/>
<feature type="signal peptide" evidence="2">
    <location>
        <begin position="1"/>
        <end position="25"/>
    </location>
</feature>
<organism evidence="4 5">
    <name type="scientific">Paenibacillus soyae</name>
    <dbReference type="NCBI Taxonomy" id="2969249"/>
    <lineage>
        <taxon>Bacteria</taxon>
        <taxon>Bacillati</taxon>
        <taxon>Bacillota</taxon>
        <taxon>Bacilli</taxon>
        <taxon>Bacillales</taxon>
        <taxon>Paenibacillaceae</taxon>
        <taxon>Paenibacillus</taxon>
    </lineage>
</organism>
<feature type="region of interest" description="Disordered" evidence="1">
    <location>
        <begin position="332"/>
        <end position="354"/>
    </location>
</feature>
<accession>A0A9X2MIU6</accession>
<feature type="domain" description="GerMN" evidence="3">
    <location>
        <begin position="245"/>
        <end position="332"/>
    </location>
</feature>
<evidence type="ECO:0000313" key="5">
    <source>
        <dbReference type="Proteomes" id="UP001141950"/>
    </source>
</evidence>
<feature type="compositionally biased region" description="Polar residues" evidence="1">
    <location>
        <begin position="332"/>
        <end position="341"/>
    </location>
</feature>
<protein>
    <submittedName>
        <fullName evidence="4">GerMN domain-containing protein</fullName>
    </submittedName>
</protein>
<keyword evidence="5" id="KW-1185">Reference proteome</keyword>
<feature type="domain" description="GerMN" evidence="3">
    <location>
        <begin position="92"/>
        <end position="184"/>
    </location>
</feature>
<dbReference type="Pfam" id="PF10646">
    <property type="entry name" value="Germane"/>
    <property type="match status" value="2"/>
</dbReference>
<name>A0A9X2MIU6_9BACL</name>
<feature type="chain" id="PRO_5040846500" evidence="2">
    <location>
        <begin position="26"/>
        <end position="354"/>
    </location>
</feature>
<dbReference type="Proteomes" id="UP001141950">
    <property type="component" value="Unassembled WGS sequence"/>
</dbReference>
<keyword evidence="2" id="KW-0732">Signal</keyword>
<dbReference type="InterPro" id="IPR019606">
    <property type="entry name" value="GerMN"/>
</dbReference>
<dbReference type="RefSeq" id="WP_257442130.1">
    <property type="nucleotide sequence ID" value="NZ_JANIPJ010000001.1"/>
</dbReference>
<proteinExistence type="predicted"/>
<evidence type="ECO:0000259" key="3">
    <source>
        <dbReference type="SMART" id="SM00909"/>
    </source>
</evidence>
<sequence>MIQKKWIRRSAYVALLALPVITAGCGLFSQQTSKSIDPPPVEETGDLNSDPTGQALPEGEESSRMTVYLQDSNGYLAPIAVPLTLGENETAAQKALEIMVDNGAYASLIPEDFRAMIPQGTQVLKYEYDQERKVAKVNLSGAFLEYNSQDERDIVESITWTLTAMPGIEGVELSVEGEPLTEMPVAAFPIQGELTRKIGINIETAEGVNPANSSSVILYFSAQSMNNEEYYVPVTRLIERSDSKEHAAMEQLIQGPLDSKTLSSVILPNVEVENLEMQDGGLVKIDLKDEAYESGQPIPTEMLQSIVLSLTENTGATSVQISINGETNLVDDSNNTYSESAPATRPHHLNALES</sequence>
<evidence type="ECO:0000256" key="2">
    <source>
        <dbReference type="SAM" id="SignalP"/>
    </source>
</evidence>
<dbReference type="SMART" id="SM00909">
    <property type="entry name" value="Germane"/>
    <property type="match status" value="2"/>
</dbReference>